<evidence type="ECO:0008006" key="3">
    <source>
        <dbReference type="Google" id="ProtNLM"/>
    </source>
</evidence>
<gene>
    <name evidence="1" type="ORF">OM960_15775</name>
</gene>
<name>A0ABT3J5Q7_9RHOB</name>
<reference evidence="1 2" key="1">
    <citation type="submission" date="2022-10" db="EMBL/GenBank/DDBJ databases">
        <title>Defluviimonas sp. CAU 1641 isolated from mud.</title>
        <authorList>
            <person name="Kim W."/>
        </authorList>
    </citation>
    <scope>NUCLEOTIDE SEQUENCE [LARGE SCALE GENOMIC DNA]</scope>
    <source>
        <strain evidence="1 2">CAU 1641</strain>
    </source>
</reference>
<proteinExistence type="predicted"/>
<accession>A0ABT3J5Q7</accession>
<organism evidence="1 2">
    <name type="scientific">Defluviimonas salinarum</name>
    <dbReference type="NCBI Taxonomy" id="2992147"/>
    <lineage>
        <taxon>Bacteria</taxon>
        <taxon>Pseudomonadati</taxon>
        <taxon>Pseudomonadota</taxon>
        <taxon>Alphaproteobacteria</taxon>
        <taxon>Rhodobacterales</taxon>
        <taxon>Paracoccaceae</taxon>
        <taxon>Albidovulum</taxon>
    </lineage>
</organism>
<evidence type="ECO:0000313" key="2">
    <source>
        <dbReference type="Proteomes" id="UP001207582"/>
    </source>
</evidence>
<dbReference type="Proteomes" id="UP001207582">
    <property type="component" value="Unassembled WGS sequence"/>
</dbReference>
<keyword evidence="2" id="KW-1185">Reference proteome</keyword>
<comment type="caution">
    <text evidence="1">The sequence shown here is derived from an EMBL/GenBank/DDBJ whole genome shotgun (WGS) entry which is preliminary data.</text>
</comment>
<sequence>MGRREKTGIRSGNRIYEPEIDEIFRQAFLTNPAFCDLFRARLRIEGTGPARSALTQQPHHPDTGTIDLDVVLGETRLLIENKIQAPWSETSEGVAQPERYERSARRCGARSVLVAPSAYIGQVEEAIEFDHCLDYEELAPALAGQDRYFVEEAVRQALIPTMNPNEIVTRFFKRFEALVPEVAPGLHIHRHYIRNDGSYTAHFIARKSLVLHPGLPTPSIFLQFRQANVKLLIQEWGRQVDALRATGLHHGTGYRLEQIRGSAGTLGVVAATPGIDPSGDFEVQRQNCVTAIQTTEALCRWWDAHPEVISAWSRVAETAGRAR</sequence>
<dbReference type="RefSeq" id="WP_264772642.1">
    <property type="nucleotide sequence ID" value="NZ_JAPDOG010000014.1"/>
</dbReference>
<protein>
    <recommendedName>
        <fullName evidence="3">Restriction endonuclease</fullName>
    </recommendedName>
</protein>
<dbReference type="EMBL" id="JAPDOG010000014">
    <property type="protein sequence ID" value="MCW3783008.1"/>
    <property type="molecule type" value="Genomic_DNA"/>
</dbReference>
<evidence type="ECO:0000313" key="1">
    <source>
        <dbReference type="EMBL" id="MCW3783008.1"/>
    </source>
</evidence>